<protein>
    <submittedName>
        <fullName evidence="1">Uncharacterized protein</fullName>
    </submittedName>
</protein>
<sequence length="257" mass="30080">MVNEKEWGLVMYICFTCSSEFSEEPLRANDSLFCSEICLPEGTLDELHAISYVGILESYREYADGYIRFSSLDERDDALVEISMLRDSAFVYFAESRWDYYCKQIQYLHDCIDDLYEKVVAYFGDSSQYEVFQGLHLTWHGLSTDRCDKIIQTLNDRMANEEWKPHISYNDSLNAKTEYRNIISFPDDSLYPDPFIEALYEAAVTAYGVADEEMEEYISLERMAICPSCRYPEPMEEFSEIVKLKQFVCEGCSTKRW</sequence>
<gene>
    <name evidence="1" type="ORF">P5G49_13405</name>
</gene>
<dbReference type="Proteomes" id="UP001175097">
    <property type="component" value="Unassembled WGS sequence"/>
</dbReference>
<dbReference type="RefSeq" id="WP_301244545.1">
    <property type="nucleotide sequence ID" value="NZ_JAROCC010000011.1"/>
</dbReference>
<comment type="caution">
    <text evidence="1">The sequence shown here is derived from an EMBL/GenBank/DDBJ whole genome shotgun (WGS) entry which is preliminary data.</text>
</comment>
<reference evidence="1" key="1">
    <citation type="submission" date="2023-03" db="EMBL/GenBank/DDBJ databases">
        <title>MT1 and MT2 Draft Genomes of Novel Species.</title>
        <authorList>
            <person name="Venkateswaran K."/>
        </authorList>
    </citation>
    <scope>NUCLEOTIDE SEQUENCE</scope>
    <source>
        <strain evidence="1">F6_3S_P_2</strain>
    </source>
</reference>
<evidence type="ECO:0000313" key="2">
    <source>
        <dbReference type="Proteomes" id="UP001175097"/>
    </source>
</evidence>
<organism evidence="1 2">
    <name type="scientific">Sporosarcina highlanderae</name>
    <dbReference type="NCBI Taxonomy" id="3035916"/>
    <lineage>
        <taxon>Bacteria</taxon>
        <taxon>Bacillati</taxon>
        <taxon>Bacillota</taxon>
        <taxon>Bacilli</taxon>
        <taxon>Bacillales</taxon>
        <taxon>Caryophanaceae</taxon>
        <taxon>Sporosarcina</taxon>
    </lineage>
</organism>
<dbReference type="EMBL" id="JAROCC010000011">
    <property type="protein sequence ID" value="MDN4608468.1"/>
    <property type="molecule type" value="Genomic_DNA"/>
</dbReference>
<evidence type="ECO:0000313" key="1">
    <source>
        <dbReference type="EMBL" id="MDN4608468.1"/>
    </source>
</evidence>
<keyword evidence="2" id="KW-1185">Reference proteome</keyword>
<name>A0ABT8JTJ4_9BACL</name>
<proteinExistence type="predicted"/>
<accession>A0ABT8JTJ4</accession>